<keyword evidence="1" id="KW-1133">Transmembrane helix</keyword>
<protein>
    <submittedName>
        <fullName evidence="2">Uncharacterized protein</fullName>
    </submittedName>
</protein>
<dbReference type="Proteomes" id="UP000037069">
    <property type="component" value="Unassembled WGS sequence"/>
</dbReference>
<accession>A0A0L0BTI4</accession>
<proteinExistence type="predicted"/>
<keyword evidence="1" id="KW-0812">Transmembrane</keyword>
<feature type="transmembrane region" description="Helical" evidence="1">
    <location>
        <begin position="7"/>
        <end position="28"/>
    </location>
</feature>
<dbReference type="EMBL" id="JRES01001371">
    <property type="protein sequence ID" value="KNC23308.1"/>
    <property type="molecule type" value="Genomic_DNA"/>
</dbReference>
<name>A0A0L0BTI4_LUCCU</name>
<keyword evidence="1" id="KW-0472">Membrane</keyword>
<comment type="caution">
    <text evidence="2">The sequence shown here is derived from an EMBL/GenBank/DDBJ whole genome shotgun (WGS) entry which is preliminary data.</text>
</comment>
<dbReference type="AlphaFoldDB" id="A0A0L0BTI4"/>
<keyword evidence="3" id="KW-1185">Reference proteome</keyword>
<gene>
    <name evidence="2" type="ORF">FF38_10739</name>
</gene>
<evidence type="ECO:0000256" key="1">
    <source>
        <dbReference type="SAM" id="Phobius"/>
    </source>
</evidence>
<organism evidence="2 3">
    <name type="scientific">Lucilia cuprina</name>
    <name type="common">Green bottle fly</name>
    <name type="synonym">Australian sheep blowfly</name>
    <dbReference type="NCBI Taxonomy" id="7375"/>
    <lineage>
        <taxon>Eukaryota</taxon>
        <taxon>Metazoa</taxon>
        <taxon>Ecdysozoa</taxon>
        <taxon>Arthropoda</taxon>
        <taxon>Hexapoda</taxon>
        <taxon>Insecta</taxon>
        <taxon>Pterygota</taxon>
        <taxon>Neoptera</taxon>
        <taxon>Endopterygota</taxon>
        <taxon>Diptera</taxon>
        <taxon>Brachycera</taxon>
        <taxon>Muscomorpha</taxon>
        <taxon>Oestroidea</taxon>
        <taxon>Calliphoridae</taxon>
        <taxon>Luciliinae</taxon>
        <taxon>Lucilia</taxon>
    </lineage>
</organism>
<evidence type="ECO:0000313" key="3">
    <source>
        <dbReference type="Proteomes" id="UP000037069"/>
    </source>
</evidence>
<evidence type="ECO:0000313" key="2">
    <source>
        <dbReference type="EMBL" id="KNC23308.1"/>
    </source>
</evidence>
<sequence>MFQSQSINTIVILMTFSVQFLVVSVGSYSRVLFPVNDFKLNIKSVPNKAMFTAMFPMMVPRVAASGECGGGLGAVAPAVGDEGPQHVAVADDFDDDEVVADDDEDVVIDNVEGVGAVDVVLFVAVCEFDNFKSLDLIITVAEAEVVGVAVVFTKTLSPTTSISSSSSMVDRRDFVSISFFGINCMLSSGVEELGEDNVTCVDAADELLVLSSDLSGHG</sequence>
<reference evidence="2 3" key="1">
    <citation type="journal article" date="2015" name="Nat. Commun.">
        <title>Lucilia cuprina genome unlocks parasitic fly biology to underpin future interventions.</title>
        <authorList>
            <person name="Anstead C.A."/>
            <person name="Korhonen P.K."/>
            <person name="Young N.D."/>
            <person name="Hall R.S."/>
            <person name="Jex A.R."/>
            <person name="Murali S.C."/>
            <person name="Hughes D.S."/>
            <person name="Lee S.F."/>
            <person name="Perry T."/>
            <person name="Stroehlein A.J."/>
            <person name="Ansell B.R."/>
            <person name="Breugelmans B."/>
            <person name="Hofmann A."/>
            <person name="Qu J."/>
            <person name="Dugan S."/>
            <person name="Lee S.L."/>
            <person name="Chao H."/>
            <person name="Dinh H."/>
            <person name="Han Y."/>
            <person name="Doddapaneni H.V."/>
            <person name="Worley K.C."/>
            <person name="Muzny D.M."/>
            <person name="Ioannidis P."/>
            <person name="Waterhouse R.M."/>
            <person name="Zdobnov E.M."/>
            <person name="James P.J."/>
            <person name="Bagnall N.H."/>
            <person name="Kotze A.C."/>
            <person name="Gibbs R.A."/>
            <person name="Richards S."/>
            <person name="Batterham P."/>
            <person name="Gasser R.B."/>
        </authorList>
    </citation>
    <scope>NUCLEOTIDE SEQUENCE [LARGE SCALE GENOMIC DNA]</scope>
    <source>
        <strain evidence="2 3">LS</strain>
        <tissue evidence="2">Full body</tissue>
    </source>
</reference>